<evidence type="ECO:0000256" key="1">
    <source>
        <dbReference type="ARBA" id="ARBA00004429"/>
    </source>
</evidence>
<comment type="subcellular location">
    <subcellularLocation>
        <location evidence="1">Cell inner membrane</location>
        <topology evidence="1">Multi-pass membrane protein</topology>
    </subcellularLocation>
    <subcellularLocation>
        <location evidence="9">Cell membrane</location>
        <topology evidence="9">Multi-pass membrane protein</topology>
    </subcellularLocation>
</comment>
<dbReference type="GO" id="GO:0015220">
    <property type="term" value="F:choline transmembrane transporter activity"/>
    <property type="evidence" value="ECO:0007669"/>
    <property type="project" value="TreeGrafter"/>
</dbReference>
<proteinExistence type="inferred from homology"/>
<dbReference type="Gene3D" id="1.10.3730.20">
    <property type="match status" value="1"/>
</dbReference>
<accession>A0A4U8T8Z8</accession>
<dbReference type="InterPro" id="IPR000390">
    <property type="entry name" value="Small_drug/metabolite_transptr"/>
</dbReference>
<dbReference type="AlphaFoldDB" id="A0A4U8T8Z8"/>
<name>A0A4U8T8Z8_9HELI</name>
<comment type="subunit">
    <text evidence="2">Forms a complex with MdtJ.</text>
</comment>
<protein>
    <recommendedName>
        <fullName evidence="3">Spermidine export protein MdtI</fullName>
    </recommendedName>
</protein>
<feature type="transmembrane region" description="Helical" evidence="10">
    <location>
        <begin position="116"/>
        <end position="133"/>
    </location>
</feature>
<evidence type="ECO:0000256" key="2">
    <source>
        <dbReference type="ARBA" id="ARBA00011359"/>
    </source>
</evidence>
<reference evidence="11 12" key="1">
    <citation type="journal article" date="2014" name="Genome Announc.">
        <title>Draft genome sequences of eight enterohepatic helicobacter species isolated from both laboratory and wild rodents.</title>
        <authorList>
            <person name="Sheh A."/>
            <person name="Shen Z."/>
            <person name="Fox J.G."/>
        </authorList>
    </citation>
    <scope>NUCLEOTIDE SEQUENCE [LARGE SCALE GENOMIC DNA]</scope>
    <source>
        <strain evidence="11 12">MIT 09-6949</strain>
    </source>
</reference>
<feature type="transmembrane region" description="Helical" evidence="10">
    <location>
        <begin position="33"/>
        <end position="52"/>
    </location>
</feature>
<comment type="similarity">
    <text evidence="9">Belongs to the drug/metabolite transporter (DMT) superfamily. Small multidrug resistance (SMR) (TC 2.A.7.1) family.</text>
</comment>
<evidence type="ECO:0000256" key="10">
    <source>
        <dbReference type="SAM" id="Phobius"/>
    </source>
</evidence>
<gene>
    <name evidence="11" type="ORF">LS71_007095</name>
</gene>
<evidence type="ECO:0000256" key="4">
    <source>
        <dbReference type="ARBA" id="ARBA00022475"/>
    </source>
</evidence>
<organism evidence="11 12">
    <name type="scientific">Helicobacter jaachi</name>
    <dbReference type="NCBI Taxonomy" id="1677920"/>
    <lineage>
        <taxon>Bacteria</taxon>
        <taxon>Pseudomonadati</taxon>
        <taxon>Campylobacterota</taxon>
        <taxon>Epsilonproteobacteria</taxon>
        <taxon>Campylobacterales</taxon>
        <taxon>Helicobacteraceae</taxon>
        <taxon>Helicobacter</taxon>
    </lineage>
</organism>
<dbReference type="EMBL" id="JRPR02000005">
    <property type="protein sequence ID" value="TLD96230.1"/>
    <property type="molecule type" value="Genomic_DNA"/>
</dbReference>
<dbReference type="SUPFAM" id="SSF103481">
    <property type="entry name" value="Multidrug resistance efflux transporter EmrE"/>
    <property type="match status" value="1"/>
</dbReference>
<evidence type="ECO:0000256" key="3">
    <source>
        <dbReference type="ARBA" id="ARBA00021114"/>
    </source>
</evidence>
<evidence type="ECO:0000313" key="12">
    <source>
        <dbReference type="Proteomes" id="UP000029733"/>
    </source>
</evidence>
<dbReference type="GO" id="GO:0015199">
    <property type="term" value="F:amino-acid betaine transmembrane transporter activity"/>
    <property type="evidence" value="ECO:0007669"/>
    <property type="project" value="TreeGrafter"/>
</dbReference>
<keyword evidence="8 10" id="KW-0472">Membrane</keyword>
<evidence type="ECO:0000256" key="7">
    <source>
        <dbReference type="ARBA" id="ARBA00022989"/>
    </source>
</evidence>
<dbReference type="PANTHER" id="PTHR30561:SF6">
    <property type="entry name" value="SPERMIDINE EXPORT PROTEIN MDTI"/>
    <property type="match status" value="1"/>
</dbReference>
<dbReference type="Pfam" id="PF00893">
    <property type="entry name" value="Multi_Drug_Res"/>
    <property type="match status" value="1"/>
</dbReference>
<dbReference type="GO" id="GO:0015297">
    <property type="term" value="F:antiporter activity"/>
    <property type="evidence" value="ECO:0007669"/>
    <property type="project" value="TreeGrafter"/>
</dbReference>
<dbReference type="InterPro" id="IPR037185">
    <property type="entry name" value="EmrE-like"/>
</dbReference>
<dbReference type="InterPro" id="IPR045324">
    <property type="entry name" value="Small_multidrug_res"/>
</dbReference>
<keyword evidence="6 9" id="KW-0812">Transmembrane</keyword>
<evidence type="ECO:0000256" key="9">
    <source>
        <dbReference type="RuleBase" id="RU003942"/>
    </source>
</evidence>
<dbReference type="GO" id="GO:0005886">
    <property type="term" value="C:plasma membrane"/>
    <property type="evidence" value="ECO:0007669"/>
    <property type="project" value="UniProtKB-SubCell"/>
</dbReference>
<dbReference type="GO" id="GO:0031460">
    <property type="term" value="P:glycine betaine transport"/>
    <property type="evidence" value="ECO:0007669"/>
    <property type="project" value="TreeGrafter"/>
</dbReference>
<comment type="caution">
    <text evidence="11">The sequence shown here is derived from an EMBL/GenBank/DDBJ whole genome shotgun (WGS) entry which is preliminary data.</text>
</comment>
<dbReference type="PANTHER" id="PTHR30561">
    <property type="entry name" value="SMR FAMILY PROTON-DEPENDENT DRUG EFFLUX TRANSPORTER SUGE"/>
    <property type="match status" value="1"/>
</dbReference>
<keyword evidence="4" id="KW-1003">Cell membrane</keyword>
<evidence type="ECO:0000256" key="6">
    <source>
        <dbReference type="ARBA" id="ARBA00022692"/>
    </source>
</evidence>
<dbReference type="Proteomes" id="UP000029733">
    <property type="component" value="Unassembled WGS sequence"/>
</dbReference>
<dbReference type="GO" id="GO:1903711">
    <property type="term" value="P:spermidine transmembrane transport"/>
    <property type="evidence" value="ECO:0007669"/>
    <property type="project" value="TreeGrafter"/>
</dbReference>
<dbReference type="STRING" id="1677920.LS71_07235"/>
<evidence type="ECO:0000313" key="11">
    <source>
        <dbReference type="EMBL" id="TLD96230.1"/>
    </source>
</evidence>
<feature type="transmembrane region" description="Helical" evidence="10">
    <location>
        <begin position="91"/>
        <end position="109"/>
    </location>
</feature>
<keyword evidence="12" id="KW-1185">Reference proteome</keyword>
<feature type="transmembrane region" description="Helical" evidence="10">
    <location>
        <begin position="64"/>
        <end position="85"/>
    </location>
</feature>
<evidence type="ECO:0000256" key="5">
    <source>
        <dbReference type="ARBA" id="ARBA00022519"/>
    </source>
</evidence>
<dbReference type="OrthoDB" id="5465142at2"/>
<keyword evidence="5" id="KW-0997">Cell inner membrane</keyword>
<keyword evidence="7 10" id="KW-1133">Transmembrane helix</keyword>
<sequence length="134" mass="14725">MSQSLKTTPKTQRHKVDWLTQWLRADWLYSKEAALFFILLAALLDIVANLLLKKSNSFTHKGYALACVVMVWIAFSALALALHALPLSVAYATWGAVGIIGTTLGGYILFKENLGILGYIGIAMVVCAVILLNW</sequence>
<evidence type="ECO:0000256" key="8">
    <source>
        <dbReference type="ARBA" id="ARBA00023136"/>
    </source>
</evidence>